<dbReference type="VEuPathDB" id="FungiDB:FUN_010858"/>
<name>A0A2N1MJD0_9GLOM</name>
<accession>A0A2N1MJD0</accession>
<evidence type="ECO:0000313" key="3">
    <source>
        <dbReference type="Proteomes" id="UP000233469"/>
    </source>
</evidence>
<reference evidence="2 3" key="2">
    <citation type="submission" date="2017-10" db="EMBL/GenBank/DDBJ databases">
        <title>Extensive intraspecific genome diversity in a model arbuscular mycorrhizal fungus.</title>
        <authorList>
            <person name="Chen E.C.H."/>
            <person name="Morin E."/>
            <person name="Baudet D."/>
            <person name="Noel J."/>
            <person name="Ndikumana S."/>
            <person name="Charron P."/>
            <person name="St-Onge C."/>
            <person name="Giorgi J."/>
            <person name="Grigoriev I.V."/>
            <person name="Roux C."/>
            <person name="Martin F.M."/>
            <person name="Corradi N."/>
        </authorList>
    </citation>
    <scope>NUCLEOTIDE SEQUENCE [LARGE SCALE GENOMIC DNA]</scope>
    <source>
        <strain evidence="2 3">C2</strain>
    </source>
</reference>
<reference evidence="2 3" key="1">
    <citation type="submission" date="2016-04" db="EMBL/GenBank/DDBJ databases">
        <title>Genome analyses suggest a sexual origin of heterokaryosis in a supposedly ancient asexual fungus.</title>
        <authorList>
            <person name="Ropars J."/>
            <person name="Sedzielewska K."/>
            <person name="Noel J."/>
            <person name="Charron P."/>
            <person name="Farinelli L."/>
            <person name="Marton T."/>
            <person name="Kruger M."/>
            <person name="Pelin A."/>
            <person name="Brachmann A."/>
            <person name="Corradi N."/>
        </authorList>
    </citation>
    <scope>NUCLEOTIDE SEQUENCE [LARGE SCALE GENOMIC DNA]</scope>
    <source>
        <strain evidence="2 3">C2</strain>
    </source>
</reference>
<feature type="region of interest" description="Disordered" evidence="1">
    <location>
        <begin position="85"/>
        <end position="119"/>
    </location>
</feature>
<evidence type="ECO:0000256" key="1">
    <source>
        <dbReference type="SAM" id="MobiDB-lite"/>
    </source>
</evidence>
<dbReference type="VEuPathDB" id="FungiDB:RhiirFUN_025283"/>
<dbReference type="AlphaFoldDB" id="A0A2N1MJD0"/>
<evidence type="ECO:0000313" key="2">
    <source>
        <dbReference type="EMBL" id="PKK61729.1"/>
    </source>
</evidence>
<organism evidence="2 3">
    <name type="scientific">Rhizophagus irregularis</name>
    <dbReference type="NCBI Taxonomy" id="588596"/>
    <lineage>
        <taxon>Eukaryota</taxon>
        <taxon>Fungi</taxon>
        <taxon>Fungi incertae sedis</taxon>
        <taxon>Mucoromycota</taxon>
        <taxon>Glomeromycotina</taxon>
        <taxon>Glomeromycetes</taxon>
        <taxon>Glomerales</taxon>
        <taxon>Glomeraceae</taxon>
        <taxon>Rhizophagus</taxon>
    </lineage>
</organism>
<dbReference type="Proteomes" id="UP000233469">
    <property type="component" value="Unassembled WGS sequence"/>
</dbReference>
<feature type="compositionally biased region" description="Basic and acidic residues" evidence="1">
    <location>
        <begin position="85"/>
        <end position="94"/>
    </location>
</feature>
<gene>
    <name evidence="2" type="ORF">RhiirC2_718213</name>
</gene>
<proteinExistence type="predicted"/>
<sequence length="206" mass="24866">MINEYDDQEEYDYNGYEYGEPQYDEMYYIQGYYDNYEDRELNYYNELYAKDNAVKPRRQIRRTNPIVRYRNNNEEGNLQEELREAGNRMDDREIPSGTTAPSYTPERTEQNWDKPIGPRKMKWSNKRQDYYDPTEGLRKWREAGGPIKPRVYGPRLTDEISSYDLVGDVKNCRANITFEQLVNENTKYHKQLREGTYRPRSINEKN</sequence>
<protein>
    <submittedName>
        <fullName evidence="2">Uncharacterized protein</fullName>
    </submittedName>
</protein>
<comment type="caution">
    <text evidence="2">The sequence shown here is derived from an EMBL/GenBank/DDBJ whole genome shotgun (WGS) entry which is preliminary data.</text>
</comment>
<dbReference type="VEuPathDB" id="FungiDB:RhiirA1_480191"/>
<dbReference type="EMBL" id="LLXL01002125">
    <property type="protein sequence ID" value="PKK61729.1"/>
    <property type="molecule type" value="Genomic_DNA"/>
</dbReference>